<dbReference type="AlphaFoldDB" id="X0TNJ3"/>
<organism evidence="1">
    <name type="scientific">marine sediment metagenome</name>
    <dbReference type="NCBI Taxonomy" id="412755"/>
    <lineage>
        <taxon>unclassified sequences</taxon>
        <taxon>metagenomes</taxon>
        <taxon>ecological metagenomes</taxon>
    </lineage>
</organism>
<protein>
    <recommendedName>
        <fullName evidence="2">Right handed beta helix domain-containing protein</fullName>
    </recommendedName>
</protein>
<dbReference type="EMBL" id="BARS01019255">
    <property type="protein sequence ID" value="GAF88831.1"/>
    <property type="molecule type" value="Genomic_DNA"/>
</dbReference>
<proteinExistence type="predicted"/>
<reference evidence="1" key="1">
    <citation type="journal article" date="2014" name="Front. Microbiol.">
        <title>High frequency of phylogenetically diverse reductive dehalogenase-homologous genes in deep subseafloor sedimentary metagenomes.</title>
        <authorList>
            <person name="Kawai M."/>
            <person name="Futagami T."/>
            <person name="Toyoda A."/>
            <person name="Takaki Y."/>
            <person name="Nishi S."/>
            <person name="Hori S."/>
            <person name="Arai W."/>
            <person name="Tsubouchi T."/>
            <person name="Morono Y."/>
            <person name="Uchiyama I."/>
            <person name="Ito T."/>
            <person name="Fujiyama A."/>
            <person name="Inagaki F."/>
            <person name="Takami H."/>
        </authorList>
    </citation>
    <scope>NUCLEOTIDE SEQUENCE</scope>
    <source>
        <strain evidence="1">Expedition CK06-06</strain>
    </source>
</reference>
<comment type="caution">
    <text evidence="1">The sequence shown here is derived from an EMBL/GenBank/DDBJ whole genome shotgun (WGS) entry which is preliminary data.</text>
</comment>
<gene>
    <name evidence="1" type="ORF">S01H1_31229</name>
</gene>
<accession>X0TNJ3</accession>
<feature type="non-terminal residue" evidence="1">
    <location>
        <position position="275"/>
    </location>
</feature>
<evidence type="ECO:0008006" key="2">
    <source>
        <dbReference type="Google" id="ProtNLM"/>
    </source>
</evidence>
<name>X0TNJ3_9ZZZZ</name>
<evidence type="ECO:0000313" key="1">
    <source>
        <dbReference type="EMBL" id="GAF88831.1"/>
    </source>
</evidence>
<feature type="non-terminal residue" evidence="1">
    <location>
        <position position="1"/>
    </location>
</feature>
<sequence length="275" mass="28587">KFIGISGGGDSVAINMAGASDQTIIEGNYFYGDWSDYVIKNGAASISMVIKDNIINNLDAAAGGKLMTFHANSYGSIVNNKCYGAGSSFTLVGDKMFVSPDNVFMTTENVETRNYETMIGEFTGATGSAQGTSIYSDIVLAKADLVSIITLATLADANTSFVGMLGYNDNNNAYSSASVAANEHGSILERLEQLDVDTSAIVTDTSTGVALATDVITAAVIEADAITSAEIANNAIGPTEVATDTIDADALAQDALDEIQAEVEDAIEADDLDHL</sequence>